<comment type="similarity">
    <text evidence="3">Belongs to the SMC family. SMC6 subfamily.</text>
</comment>
<dbReference type="GO" id="GO:0000724">
    <property type="term" value="P:double-strand break repair via homologous recombination"/>
    <property type="evidence" value="ECO:0007669"/>
    <property type="project" value="TreeGrafter"/>
</dbReference>
<dbReference type="GO" id="GO:0005524">
    <property type="term" value="F:ATP binding"/>
    <property type="evidence" value="ECO:0007669"/>
    <property type="project" value="UniProtKB-KW"/>
</dbReference>
<evidence type="ECO:0000256" key="5">
    <source>
        <dbReference type="ARBA" id="ARBA00022741"/>
    </source>
</evidence>
<organism evidence="14 15">
    <name type="scientific">Dictyocaulus viviparus</name>
    <name type="common">Bovine lungworm</name>
    <dbReference type="NCBI Taxonomy" id="29172"/>
    <lineage>
        <taxon>Eukaryota</taxon>
        <taxon>Metazoa</taxon>
        <taxon>Ecdysozoa</taxon>
        <taxon>Nematoda</taxon>
        <taxon>Chromadorea</taxon>
        <taxon>Rhabditida</taxon>
        <taxon>Rhabditina</taxon>
        <taxon>Rhabditomorpha</taxon>
        <taxon>Strongyloidea</taxon>
        <taxon>Metastrongylidae</taxon>
        <taxon>Dictyocaulus</taxon>
    </lineage>
</organism>
<protein>
    <recommendedName>
        <fullName evidence="16">RecF/RecN/SMC protein</fullName>
    </recommendedName>
</protein>
<name>A0A0D8XLH8_DICVI</name>
<keyword evidence="13" id="KW-0812">Transmembrane</keyword>
<keyword evidence="6" id="KW-0227">DNA damage</keyword>
<dbReference type="GO" id="GO:0035861">
    <property type="term" value="C:site of double-strand break"/>
    <property type="evidence" value="ECO:0007669"/>
    <property type="project" value="TreeGrafter"/>
</dbReference>
<keyword evidence="10" id="KW-0234">DNA repair</keyword>
<dbReference type="Proteomes" id="UP000053766">
    <property type="component" value="Unassembled WGS sequence"/>
</dbReference>
<keyword evidence="15" id="KW-1185">Reference proteome</keyword>
<dbReference type="EMBL" id="KN716405">
    <property type="protein sequence ID" value="KJH45488.1"/>
    <property type="molecule type" value="Genomic_DNA"/>
</dbReference>
<keyword evidence="5" id="KW-0547">Nucleotide-binding</keyword>
<sequence length="727" mass="83717">MRNKDWAFAVEEATRRLLTSFVFNSKRDHQVFERLLRANQIFGTLPNAIFINFNVQPHDVTTNEPSVEWDTILRVIEVNDVVIRNVLIDMASVEGTILLKTDEDARRIMDGMCPDKCIRAFTSTGGMAMGRNRRNEGFYRFYACRGTPRAMFLIDQTVNVDIVLGIEALLYFHNFIVSMKSELQRLQCESSKMEEEIKKVSSEVDTSHRQFNNALCNYNAAESDLNNLRDQYRLLERKLEQLELDDDYSVIDNMRASLNEITAQIGEFSVKIRELNEVVLQKQKKLSELKVELEGMESISFKTREKIGILQDELESVNGKIRHLNITSELDKSRKERIHESIMKIEGHIGELEIKRIDATKTAEQSKELPKPSCMSIPPDMEQLSDTAELEEKYKALTLKISSAEKVQKLLECLAIRKEKFPIMCHAITMRLKMTFQRLMAIRSYHGTLTVDREKAVININVATHQRDQTSAEVTNVMQDLKGLSGGERSFTTACFIMALWEIMEAPFRCMDEFDVFMDMVNRRVVMDLLVKLATEQYSHNQFIFFTPQGIKELGEREHVQVFEMPKWTLLNGMFHMYCNDRWPFLLVLVNSVAMLESGWMYFFMIKTYLVNAYDEQTSKYDVAHGGPQFLMLEGVVASGSFSRYELNFSRPMRIVVESLEGDADIYFSYSNQAVSYELNKHDVSSATCGLDYIDVVSSSQPVYLGVGGLLVIIYKSTLCFLQQFNT</sequence>
<evidence type="ECO:0000256" key="13">
    <source>
        <dbReference type="SAM" id="Phobius"/>
    </source>
</evidence>
<evidence type="ECO:0000256" key="7">
    <source>
        <dbReference type="ARBA" id="ARBA00022840"/>
    </source>
</evidence>
<evidence type="ECO:0000313" key="14">
    <source>
        <dbReference type="EMBL" id="KJH45488.1"/>
    </source>
</evidence>
<dbReference type="AlphaFoldDB" id="A0A0D8XLH8"/>
<dbReference type="GO" id="GO:0005634">
    <property type="term" value="C:nucleus"/>
    <property type="evidence" value="ECO:0007669"/>
    <property type="project" value="UniProtKB-SubCell"/>
</dbReference>
<feature type="coiled-coil region" evidence="12">
    <location>
        <begin position="176"/>
        <end position="245"/>
    </location>
</feature>
<reference evidence="14 15" key="1">
    <citation type="submission" date="2013-11" db="EMBL/GenBank/DDBJ databases">
        <title>Draft genome of the bovine lungworm Dictyocaulus viviparus.</title>
        <authorList>
            <person name="Mitreva M."/>
        </authorList>
    </citation>
    <scope>NUCLEOTIDE SEQUENCE [LARGE SCALE GENOMIC DNA]</scope>
    <source>
        <strain evidence="14 15">HannoverDv2000</strain>
    </source>
</reference>
<dbReference type="GO" id="GO:0003684">
    <property type="term" value="F:damaged DNA binding"/>
    <property type="evidence" value="ECO:0007669"/>
    <property type="project" value="TreeGrafter"/>
</dbReference>
<dbReference type="GO" id="GO:0003697">
    <property type="term" value="F:single-stranded DNA binding"/>
    <property type="evidence" value="ECO:0007669"/>
    <property type="project" value="TreeGrafter"/>
</dbReference>
<evidence type="ECO:0000256" key="11">
    <source>
        <dbReference type="ARBA" id="ARBA00023242"/>
    </source>
</evidence>
<comment type="subcellular location">
    <subcellularLocation>
        <location evidence="2">Chromosome</location>
    </subcellularLocation>
    <subcellularLocation>
        <location evidence="1">Nucleus</location>
    </subcellularLocation>
</comment>
<evidence type="ECO:0000256" key="1">
    <source>
        <dbReference type="ARBA" id="ARBA00004123"/>
    </source>
</evidence>
<dbReference type="PANTHER" id="PTHR19306:SF6">
    <property type="entry name" value="STRUCTURAL MAINTENANCE OF CHROMOSOMES PROTEIN 6"/>
    <property type="match status" value="1"/>
</dbReference>
<dbReference type="OrthoDB" id="10072614at2759"/>
<proteinExistence type="inferred from homology"/>
<evidence type="ECO:0000256" key="4">
    <source>
        <dbReference type="ARBA" id="ARBA00022454"/>
    </source>
</evidence>
<dbReference type="SUPFAM" id="SSF52540">
    <property type="entry name" value="P-loop containing nucleoside triphosphate hydrolases"/>
    <property type="match status" value="1"/>
</dbReference>
<evidence type="ECO:0000256" key="2">
    <source>
        <dbReference type="ARBA" id="ARBA00004286"/>
    </source>
</evidence>
<keyword evidence="4" id="KW-0158">Chromosome</keyword>
<keyword evidence="9" id="KW-0233">DNA recombination</keyword>
<evidence type="ECO:0000256" key="8">
    <source>
        <dbReference type="ARBA" id="ARBA00023054"/>
    </source>
</evidence>
<evidence type="ECO:0000256" key="10">
    <source>
        <dbReference type="ARBA" id="ARBA00023204"/>
    </source>
</evidence>
<dbReference type="STRING" id="29172.A0A0D8XLH8"/>
<dbReference type="InterPro" id="IPR027417">
    <property type="entry name" value="P-loop_NTPase"/>
</dbReference>
<keyword evidence="7" id="KW-0067">ATP-binding</keyword>
<keyword evidence="13" id="KW-0472">Membrane</keyword>
<evidence type="ECO:0000256" key="6">
    <source>
        <dbReference type="ARBA" id="ARBA00022763"/>
    </source>
</evidence>
<gene>
    <name evidence="14" type="ORF">DICVIV_08460</name>
</gene>
<evidence type="ECO:0000313" key="15">
    <source>
        <dbReference type="Proteomes" id="UP000053766"/>
    </source>
</evidence>
<dbReference type="GO" id="GO:0030915">
    <property type="term" value="C:Smc5-Smc6 complex"/>
    <property type="evidence" value="ECO:0007669"/>
    <property type="project" value="TreeGrafter"/>
</dbReference>
<evidence type="ECO:0000256" key="12">
    <source>
        <dbReference type="SAM" id="Coils"/>
    </source>
</evidence>
<accession>A0A0D8XLH8</accession>
<evidence type="ECO:0000256" key="9">
    <source>
        <dbReference type="ARBA" id="ARBA00023172"/>
    </source>
</evidence>
<keyword evidence="8 12" id="KW-0175">Coiled coil</keyword>
<dbReference type="Gene3D" id="3.40.50.300">
    <property type="entry name" value="P-loop containing nucleotide triphosphate hydrolases"/>
    <property type="match status" value="1"/>
</dbReference>
<keyword evidence="13" id="KW-1133">Transmembrane helix</keyword>
<evidence type="ECO:0008006" key="16">
    <source>
        <dbReference type="Google" id="ProtNLM"/>
    </source>
</evidence>
<evidence type="ECO:0000256" key="3">
    <source>
        <dbReference type="ARBA" id="ARBA00006793"/>
    </source>
</evidence>
<reference evidence="15" key="2">
    <citation type="journal article" date="2016" name="Sci. Rep.">
        <title>Dictyocaulus viviparus genome, variome and transcriptome elucidate lungworm biology and support future intervention.</title>
        <authorList>
            <person name="McNulty S.N."/>
            <person name="Strube C."/>
            <person name="Rosa B.A."/>
            <person name="Martin J.C."/>
            <person name="Tyagi R."/>
            <person name="Choi Y.J."/>
            <person name="Wang Q."/>
            <person name="Hallsworth Pepin K."/>
            <person name="Zhang X."/>
            <person name="Ozersky P."/>
            <person name="Wilson R.K."/>
            <person name="Sternberg P.W."/>
            <person name="Gasser R.B."/>
            <person name="Mitreva M."/>
        </authorList>
    </citation>
    <scope>NUCLEOTIDE SEQUENCE [LARGE SCALE GENOMIC DNA]</scope>
    <source>
        <strain evidence="15">HannoverDv2000</strain>
    </source>
</reference>
<dbReference type="InterPro" id="IPR031420">
    <property type="entry name" value="UPF0669"/>
</dbReference>
<keyword evidence="11" id="KW-0539">Nucleus</keyword>
<feature type="transmembrane region" description="Helical" evidence="13">
    <location>
        <begin position="583"/>
        <end position="604"/>
    </location>
</feature>
<dbReference type="Pfam" id="PF17065">
    <property type="entry name" value="UPF0669"/>
    <property type="match status" value="1"/>
</dbReference>
<dbReference type="PANTHER" id="PTHR19306">
    <property type="entry name" value="STRUCTURAL MAINTENANCE OF CHROMOSOMES 5,6 SMC5, SMC6"/>
    <property type="match status" value="1"/>
</dbReference>